<name>A0ABZ0TJI8_9SPHI</name>
<feature type="domain" description="Helicase C-terminal" evidence="4">
    <location>
        <begin position="237"/>
        <end position="392"/>
    </location>
</feature>
<dbReference type="PROSITE" id="PS51194">
    <property type="entry name" value="HELICASE_CTER"/>
    <property type="match status" value="1"/>
</dbReference>
<dbReference type="PROSITE" id="PS51192">
    <property type="entry name" value="HELICASE_ATP_BIND_1"/>
    <property type="match status" value="1"/>
</dbReference>
<protein>
    <submittedName>
        <fullName evidence="5">DEAD/DEAH box helicase</fullName>
    </submittedName>
</protein>
<dbReference type="Pfam" id="PF00270">
    <property type="entry name" value="DEAD"/>
    <property type="match status" value="1"/>
</dbReference>
<dbReference type="InterPro" id="IPR027417">
    <property type="entry name" value="P-loop_NTPase"/>
</dbReference>
<dbReference type="InterPro" id="IPR014001">
    <property type="entry name" value="Helicase_ATP-bd"/>
</dbReference>
<dbReference type="SMART" id="SM00487">
    <property type="entry name" value="DEXDc"/>
    <property type="match status" value="1"/>
</dbReference>
<keyword evidence="2" id="KW-0067">ATP-binding</keyword>
<dbReference type="EMBL" id="CP139558">
    <property type="protein sequence ID" value="WPU91879.1"/>
    <property type="molecule type" value="Genomic_DNA"/>
</dbReference>
<keyword evidence="1" id="KW-0547">Nucleotide-binding</keyword>
<keyword evidence="5" id="KW-0347">Helicase</keyword>
<dbReference type="InterPro" id="IPR052511">
    <property type="entry name" value="ATP-dep_Helicase"/>
</dbReference>
<evidence type="ECO:0000256" key="2">
    <source>
        <dbReference type="ARBA" id="ARBA00022840"/>
    </source>
</evidence>
<evidence type="ECO:0000313" key="5">
    <source>
        <dbReference type="EMBL" id="WPU91879.1"/>
    </source>
</evidence>
<evidence type="ECO:0000256" key="1">
    <source>
        <dbReference type="ARBA" id="ARBA00022741"/>
    </source>
</evidence>
<dbReference type="PANTHER" id="PTHR47962">
    <property type="entry name" value="ATP-DEPENDENT HELICASE LHR-RELATED-RELATED"/>
    <property type="match status" value="1"/>
</dbReference>
<proteinExistence type="predicted"/>
<dbReference type="SUPFAM" id="SSF52540">
    <property type="entry name" value="P-loop containing nucleoside triphosphate hydrolases"/>
    <property type="match status" value="1"/>
</dbReference>
<gene>
    <name evidence="5" type="ORF">SNE25_21415</name>
</gene>
<dbReference type="InterPro" id="IPR011545">
    <property type="entry name" value="DEAD/DEAH_box_helicase_dom"/>
</dbReference>
<evidence type="ECO:0000259" key="3">
    <source>
        <dbReference type="PROSITE" id="PS51192"/>
    </source>
</evidence>
<dbReference type="PANTHER" id="PTHR47962:SF5">
    <property type="entry name" value="ATP-DEPENDENT HELICASE LHR-RELATED"/>
    <property type="match status" value="1"/>
</dbReference>
<dbReference type="Proteomes" id="UP001324380">
    <property type="component" value="Chromosome"/>
</dbReference>
<evidence type="ECO:0000313" key="6">
    <source>
        <dbReference type="Proteomes" id="UP001324380"/>
    </source>
</evidence>
<keyword evidence="6" id="KW-1185">Reference proteome</keyword>
<organism evidence="5 6">
    <name type="scientific">Mucilaginibacter sabulilitoris</name>
    <dbReference type="NCBI Taxonomy" id="1173583"/>
    <lineage>
        <taxon>Bacteria</taxon>
        <taxon>Pseudomonadati</taxon>
        <taxon>Bacteroidota</taxon>
        <taxon>Sphingobacteriia</taxon>
        <taxon>Sphingobacteriales</taxon>
        <taxon>Sphingobacteriaceae</taxon>
        <taxon>Mucilaginibacter</taxon>
    </lineage>
</organism>
<dbReference type="SMART" id="SM00490">
    <property type="entry name" value="HELICc"/>
    <property type="match status" value="1"/>
</dbReference>
<dbReference type="Gene3D" id="3.40.50.300">
    <property type="entry name" value="P-loop containing nucleotide triphosphate hydrolases"/>
    <property type="match status" value="2"/>
</dbReference>
<reference evidence="5 6" key="1">
    <citation type="submission" date="2023-11" db="EMBL/GenBank/DDBJ databases">
        <title>Analysis of the Genomes of Mucilaginibacter gossypii cycad 4 and M. sabulilitoris SNA2: microbes with the potential for plant growth promotion.</title>
        <authorList>
            <person name="Hirsch A.M."/>
            <person name="Humm E."/>
            <person name="Rubbi M."/>
            <person name="Del Vecchio G."/>
            <person name="Ha S.M."/>
            <person name="Pellegrini M."/>
            <person name="Gunsalus R.P."/>
        </authorList>
    </citation>
    <scope>NUCLEOTIDE SEQUENCE [LARGE SCALE GENOMIC DNA]</scope>
    <source>
        <strain evidence="5 6">SNA2</strain>
    </source>
</reference>
<dbReference type="Pfam" id="PF00271">
    <property type="entry name" value="Helicase_C"/>
    <property type="match status" value="1"/>
</dbReference>
<dbReference type="GO" id="GO:0004386">
    <property type="term" value="F:helicase activity"/>
    <property type="evidence" value="ECO:0007669"/>
    <property type="project" value="UniProtKB-KW"/>
</dbReference>
<evidence type="ECO:0000259" key="4">
    <source>
        <dbReference type="PROSITE" id="PS51194"/>
    </source>
</evidence>
<keyword evidence="5" id="KW-0378">Hydrolase</keyword>
<sequence>MFELLAEPIRKYVRDQRWESLRPIQEAAIRHITESDKHLILASRTASGKTEAAFLPVLSKANFAVPGVKVLYISPLIALINDQFVRVEQLCDYLAIPVTKWHGEANRSAKERLVRSPEGVVLITPESIEAMLANSPYKAKALFETLDFVIIDEIHSFLGTDRGLQLKSLLSRLQTLNKSQFRIVGLSATIGRDNYIYAKRLTGQEDKAVVLADTTAKKSEASIRYFSGTVTELPLALMKDLYLSVSDQKVLIFPNSRGRAEEVAVKLKKIAERVKGHTYHFSHHSSIDKEIREYVEHFAKNNERNPFTIACTSTLELGIDIGSVEKVVQIDAAHSIASLIQRIGRSGRRDGEISKLLFYATNEWSLLQTLACLSLYGEGYIEPISDQQAVYDILLHQILSVVRQFNELSEKQLTQLMLANAAFAAVPVQTIGEIISHLIRKGMLEEIGGKLIIGVDAEPVVNNKDFYSVFITEPAYKVQFQDKTIGEVPLSVQLVEDQNILLASRIWKIILVEHGFKKVVVIPATDGKKPLFFGTGGDIHYKIRERMLQLLMENTAFSEMDKTAVPPLEELRATFHQYPIESLEDDRPVKQNPKDLHWYTFQSGKVNRSLAYLFDLAGLKTISDEQESKLILDCSLVDLDLYLQKIKNLMSDLDFHLENTIVAEPQAMSFSKWAGCLPLKYQVELLKEKRYDFNSTVSFLNQVKFVVPMT</sequence>
<feature type="domain" description="Helicase ATP-binding" evidence="3">
    <location>
        <begin position="30"/>
        <end position="208"/>
    </location>
</feature>
<accession>A0ABZ0TJI8</accession>
<dbReference type="RefSeq" id="WP_321561045.1">
    <property type="nucleotide sequence ID" value="NZ_CP139558.1"/>
</dbReference>
<dbReference type="InterPro" id="IPR001650">
    <property type="entry name" value="Helicase_C-like"/>
</dbReference>